<gene>
    <name evidence="4" type="ORF">SVIM_LOCUS140026</name>
</gene>
<protein>
    <recommendedName>
        <fullName evidence="3">Non-haem dioxygenase N-terminal domain-containing protein</fullName>
    </recommendedName>
</protein>
<dbReference type="AlphaFoldDB" id="A0A6N2KZ60"/>
<reference evidence="4" key="1">
    <citation type="submission" date="2019-03" db="EMBL/GenBank/DDBJ databases">
        <authorList>
            <person name="Mank J."/>
            <person name="Almeida P."/>
        </authorList>
    </citation>
    <scope>NUCLEOTIDE SEQUENCE</scope>
    <source>
        <strain evidence="4">78183</strain>
    </source>
</reference>
<proteinExistence type="predicted"/>
<dbReference type="GO" id="GO:0046872">
    <property type="term" value="F:metal ion binding"/>
    <property type="evidence" value="ECO:0007669"/>
    <property type="project" value="UniProtKB-KW"/>
</dbReference>
<feature type="domain" description="Non-haem dioxygenase N-terminal" evidence="3">
    <location>
        <begin position="49"/>
        <end position="134"/>
    </location>
</feature>
<dbReference type="EMBL" id="CAADRP010000779">
    <property type="protein sequence ID" value="VFU32224.1"/>
    <property type="molecule type" value="Genomic_DNA"/>
</dbReference>
<dbReference type="InterPro" id="IPR027443">
    <property type="entry name" value="IPNS-like_sf"/>
</dbReference>
<evidence type="ECO:0000256" key="2">
    <source>
        <dbReference type="ARBA" id="ARBA00023004"/>
    </source>
</evidence>
<evidence type="ECO:0000256" key="1">
    <source>
        <dbReference type="ARBA" id="ARBA00022723"/>
    </source>
</evidence>
<evidence type="ECO:0000313" key="4">
    <source>
        <dbReference type="EMBL" id="VFU32224.1"/>
    </source>
</evidence>
<keyword evidence="1" id="KW-0479">Metal-binding</keyword>
<keyword evidence="2" id="KW-0408">Iron</keyword>
<dbReference type="InterPro" id="IPR026992">
    <property type="entry name" value="DIOX_N"/>
</dbReference>
<dbReference type="Gene3D" id="2.60.120.330">
    <property type="entry name" value="B-lactam Antibiotic, Isopenicillin N Synthase, Chain"/>
    <property type="match status" value="1"/>
</dbReference>
<organism evidence="4">
    <name type="scientific">Salix viminalis</name>
    <name type="common">Common osier</name>
    <name type="synonym">Basket willow</name>
    <dbReference type="NCBI Taxonomy" id="40686"/>
    <lineage>
        <taxon>Eukaryota</taxon>
        <taxon>Viridiplantae</taxon>
        <taxon>Streptophyta</taxon>
        <taxon>Embryophyta</taxon>
        <taxon>Tracheophyta</taxon>
        <taxon>Spermatophyta</taxon>
        <taxon>Magnoliopsida</taxon>
        <taxon>eudicotyledons</taxon>
        <taxon>Gunneridae</taxon>
        <taxon>Pentapetalae</taxon>
        <taxon>rosids</taxon>
        <taxon>fabids</taxon>
        <taxon>Malpighiales</taxon>
        <taxon>Salicaceae</taxon>
        <taxon>Saliceae</taxon>
        <taxon>Salix</taxon>
    </lineage>
</organism>
<dbReference type="PANTHER" id="PTHR47990">
    <property type="entry name" value="2-OXOGLUTARATE (2OG) AND FE(II)-DEPENDENT OXYGENASE SUPERFAMILY PROTEIN-RELATED"/>
    <property type="match status" value="1"/>
</dbReference>
<dbReference type="Pfam" id="PF14226">
    <property type="entry name" value="DIOX_N"/>
    <property type="match status" value="1"/>
</dbReference>
<name>A0A6N2KZ60_SALVM</name>
<dbReference type="SUPFAM" id="SSF51197">
    <property type="entry name" value="Clavaminate synthase-like"/>
    <property type="match status" value="1"/>
</dbReference>
<evidence type="ECO:0000259" key="3">
    <source>
        <dbReference type="Pfam" id="PF14226"/>
    </source>
</evidence>
<sequence>MHQYLSIITIDPKDEDQCKDENKSLEFDEQVLRCQSNIPQGFMSPDHGLALVSEACRKNGFFLVVNHGVDETLIAQAHNYMDSFSESPLSEKQKAQREIRESCGYSGSFTGRFSSKLSWKETPTFRHEDEKNSPTIWFRTQCWLLRIMFNESKIVLLLLSSGGCTGIIDQAGGLRVHVWRSTSSNFNAFVVKIGGDTFMVRYYPQGVISSCIAMHASDRVFLLYQMVDTRVLFAPSSHTPGKSLEFTQKPYRSDMEDT</sequence>
<dbReference type="InterPro" id="IPR050231">
    <property type="entry name" value="Iron_ascorbate_oxido_reductase"/>
</dbReference>
<accession>A0A6N2KZ60</accession>